<evidence type="ECO:0000259" key="1">
    <source>
        <dbReference type="Pfam" id="PF14319"/>
    </source>
</evidence>
<protein>
    <recommendedName>
        <fullName evidence="1">Transposase zinc-binding domain-containing protein</fullName>
    </recommendedName>
</protein>
<evidence type="ECO:0000313" key="2">
    <source>
        <dbReference type="EMBL" id="TGE38145.1"/>
    </source>
</evidence>
<dbReference type="EMBL" id="SPQQ01000003">
    <property type="protein sequence ID" value="TGE38145.1"/>
    <property type="molecule type" value="Genomic_DNA"/>
</dbReference>
<keyword evidence="3" id="KW-1185">Reference proteome</keyword>
<reference evidence="2 3" key="1">
    <citation type="submission" date="2019-03" db="EMBL/GenBank/DDBJ databases">
        <title>Draft Genome Sequence of Desulfosporosinus fructosivorans Strain 63.6F, Isolated from Marine Sediment in the Baltic Sea.</title>
        <authorList>
            <person name="Hausmann B."/>
            <person name="Vandieken V."/>
            <person name="Pjevac P."/>
            <person name="Schreck K."/>
            <person name="Herbold C.W."/>
            <person name="Loy A."/>
        </authorList>
    </citation>
    <scope>NUCLEOTIDE SEQUENCE [LARGE SCALE GENOMIC DNA]</scope>
    <source>
        <strain evidence="2 3">63.6F</strain>
    </source>
</reference>
<dbReference type="AlphaFoldDB" id="A0A4Z0R6Y7"/>
<accession>A0A4Z0R6Y7</accession>
<dbReference type="Pfam" id="PF14319">
    <property type="entry name" value="Zn_Tnp_IS91"/>
    <property type="match status" value="1"/>
</dbReference>
<dbReference type="Proteomes" id="UP000298460">
    <property type="component" value="Unassembled WGS sequence"/>
</dbReference>
<name>A0A4Z0R6Y7_9FIRM</name>
<organism evidence="2 3">
    <name type="scientific">Desulfosporosinus fructosivorans</name>
    <dbReference type="NCBI Taxonomy" id="2018669"/>
    <lineage>
        <taxon>Bacteria</taxon>
        <taxon>Bacillati</taxon>
        <taxon>Bacillota</taxon>
        <taxon>Clostridia</taxon>
        <taxon>Eubacteriales</taxon>
        <taxon>Desulfitobacteriaceae</taxon>
        <taxon>Desulfosporosinus</taxon>
    </lineage>
</organism>
<feature type="domain" description="Transposase zinc-binding" evidence="1">
    <location>
        <begin position="16"/>
        <end position="81"/>
    </location>
</feature>
<sequence length="81" mass="9182">MMGVIRLTELQDIFKHIKLKSLSPDQAKAFHMIRLCRTSALGSHAQVCTECGSMDVSFNSCRNRNCPKCQHSAQEEWVEAQ</sequence>
<dbReference type="PANTHER" id="PTHR37023">
    <property type="entry name" value="TRANSPOSASE"/>
    <property type="match status" value="1"/>
</dbReference>
<evidence type="ECO:0000313" key="3">
    <source>
        <dbReference type="Proteomes" id="UP000298460"/>
    </source>
</evidence>
<proteinExistence type="predicted"/>
<gene>
    <name evidence="2" type="ORF">E4K67_09200</name>
</gene>
<comment type="caution">
    <text evidence="2">The sequence shown here is derived from an EMBL/GenBank/DDBJ whole genome shotgun (WGS) entry which is preliminary data.</text>
</comment>
<dbReference type="InterPro" id="IPR026889">
    <property type="entry name" value="Zn_Tnp"/>
</dbReference>
<dbReference type="PANTHER" id="PTHR37023:SF1">
    <property type="entry name" value="ISSOD25 TRANSPOSASE TNPA_ISSOD25"/>
    <property type="match status" value="1"/>
</dbReference>